<dbReference type="EMBL" id="RWJN01000060">
    <property type="protein sequence ID" value="TCD68653.1"/>
    <property type="molecule type" value="Genomic_DNA"/>
</dbReference>
<proteinExistence type="predicted"/>
<evidence type="ECO:0000313" key="3">
    <source>
        <dbReference type="EMBL" id="TCD68653.1"/>
    </source>
</evidence>
<dbReference type="Pfam" id="PF02037">
    <property type="entry name" value="SAP"/>
    <property type="match status" value="1"/>
</dbReference>
<dbReference type="InterPro" id="IPR003034">
    <property type="entry name" value="SAP_dom"/>
</dbReference>
<keyword evidence="4" id="KW-1185">Reference proteome</keyword>
<dbReference type="InterPro" id="IPR036361">
    <property type="entry name" value="SAP_dom_sf"/>
</dbReference>
<dbReference type="PROSITE" id="PS50800">
    <property type="entry name" value="SAP"/>
    <property type="match status" value="1"/>
</dbReference>
<feature type="compositionally biased region" description="Basic and acidic residues" evidence="1">
    <location>
        <begin position="278"/>
        <end position="289"/>
    </location>
</feature>
<comment type="caution">
    <text evidence="3">The sequence shown here is derived from an EMBL/GenBank/DDBJ whole genome shotgun (WGS) entry which is preliminary data.</text>
</comment>
<gene>
    <name evidence="3" type="ORF">EIP91_010174</name>
</gene>
<sequence>MMPPKKSATKDEYLILPTPDQTLQQGAPMSSLRTVKVNVGRMTNPQLQEQCYHYNLNKSGNKTDLLERLRKFSIEPAKWRGMFEVHGTKTRRGNLNGKQSTKRRIVEQFGERKRPTEYKSRKASQIRQPRPLTAQEIDTNDYYMNLVLQQSDVSASTGTSSSSASTSVGPEATSSHGNGQGVGSEMEAPGWSARPALRHIETRIDNLESNVQTLRTDLAPLVRLARHINTSRYPTNAANILVNYPHTTEPLPSSSAVIPYTIHMANPNTRPTSPSLRAHQEKPPTIDYI</sequence>
<organism evidence="3 4">
    <name type="scientific">Steccherinum ochraceum</name>
    <dbReference type="NCBI Taxonomy" id="92696"/>
    <lineage>
        <taxon>Eukaryota</taxon>
        <taxon>Fungi</taxon>
        <taxon>Dikarya</taxon>
        <taxon>Basidiomycota</taxon>
        <taxon>Agaricomycotina</taxon>
        <taxon>Agaricomycetes</taxon>
        <taxon>Polyporales</taxon>
        <taxon>Steccherinaceae</taxon>
        <taxon>Steccherinum</taxon>
    </lineage>
</organism>
<dbReference type="SMART" id="SM00513">
    <property type="entry name" value="SAP"/>
    <property type="match status" value="1"/>
</dbReference>
<evidence type="ECO:0000259" key="2">
    <source>
        <dbReference type="PROSITE" id="PS50800"/>
    </source>
</evidence>
<feature type="compositionally biased region" description="Basic and acidic residues" evidence="1">
    <location>
        <begin position="110"/>
        <end position="120"/>
    </location>
</feature>
<dbReference type="OrthoDB" id="3251176at2759"/>
<feature type="domain" description="SAP" evidence="2">
    <location>
        <begin position="39"/>
        <end position="73"/>
    </location>
</feature>
<dbReference type="Proteomes" id="UP000292702">
    <property type="component" value="Unassembled WGS sequence"/>
</dbReference>
<accession>A0A4R0RNK1</accession>
<name>A0A4R0RNK1_9APHY</name>
<dbReference type="AlphaFoldDB" id="A0A4R0RNK1"/>
<reference evidence="3 4" key="1">
    <citation type="submission" date="2018-11" db="EMBL/GenBank/DDBJ databases">
        <title>Genome assembly of Steccherinum ochraceum LE-BIN_3174, the white-rot fungus of the Steccherinaceae family (The Residual Polyporoid clade, Polyporales, Basidiomycota).</title>
        <authorList>
            <person name="Fedorova T.V."/>
            <person name="Glazunova O.A."/>
            <person name="Landesman E.O."/>
            <person name="Moiseenko K.V."/>
            <person name="Psurtseva N.V."/>
            <person name="Savinova O.S."/>
            <person name="Shakhova N.V."/>
            <person name="Tyazhelova T.V."/>
            <person name="Vasina D.V."/>
        </authorList>
    </citation>
    <scope>NUCLEOTIDE SEQUENCE [LARGE SCALE GENOMIC DNA]</scope>
    <source>
        <strain evidence="3 4">LE-BIN_3174</strain>
    </source>
</reference>
<feature type="compositionally biased region" description="Polar residues" evidence="1">
    <location>
        <begin position="266"/>
        <end position="275"/>
    </location>
</feature>
<dbReference type="Gene3D" id="1.10.720.30">
    <property type="entry name" value="SAP domain"/>
    <property type="match status" value="1"/>
</dbReference>
<feature type="region of interest" description="Disordered" evidence="1">
    <location>
        <begin position="266"/>
        <end position="289"/>
    </location>
</feature>
<protein>
    <recommendedName>
        <fullName evidence="2">SAP domain-containing protein</fullName>
    </recommendedName>
</protein>
<evidence type="ECO:0000313" key="4">
    <source>
        <dbReference type="Proteomes" id="UP000292702"/>
    </source>
</evidence>
<feature type="region of interest" description="Disordered" evidence="1">
    <location>
        <begin position="110"/>
        <end position="135"/>
    </location>
</feature>
<feature type="region of interest" description="Disordered" evidence="1">
    <location>
        <begin position="154"/>
        <end position="189"/>
    </location>
</feature>
<dbReference type="SUPFAM" id="SSF68906">
    <property type="entry name" value="SAP domain"/>
    <property type="match status" value="1"/>
</dbReference>
<feature type="compositionally biased region" description="Low complexity" evidence="1">
    <location>
        <begin position="154"/>
        <end position="169"/>
    </location>
</feature>
<evidence type="ECO:0000256" key="1">
    <source>
        <dbReference type="SAM" id="MobiDB-lite"/>
    </source>
</evidence>